<reference evidence="2" key="1">
    <citation type="journal article" date="2019" name="Int. J. Syst. Evol. Microbiol.">
        <title>The Global Catalogue of Microorganisms (GCM) 10K type strain sequencing project: providing services to taxonomists for standard genome sequencing and annotation.</title>
        <authorList>
            <consortium name="The Broad Institute Genomics Platform"/>
            <consortium name="The Broad Institute Genome Sequencing Center for Infectious Disease"/>
            <person name="Wu L."/>
            <person name="Ma J."/>
        </authorList>
    </citation>
    <scope>NUCLEOTIDE SEQUENCE [LARGE SCALE GENOMIC DNA]</scope>
    <source>
        <strain evidence="2">CCUG 58127</strain>
    </source>
</reference>
<dbReference type="Proteomes" id="UP001596298">
    <property type="component" value="Unassembled WGS sequence"/>
</dbReference>
<gene>
    <name evidence="1" type="ORF">ACFQDH_10795</name>
</gene>
<sequence length="54" mass="5763">MSANIDIHGALARALARIVANVECVNKGRDDAVVNPGRERLADRSSIAIARMFG</sequence>
<dbReference type="RefSeq" id="WP_382401147.1">
    <property type="nucleotide sequence ID" value="NZ_JBHSWH010000001.1"/>
</dbReference>
<evidence type="ECO:0000313" key="1">
    <source>
        <dbReference type="EMBL" id="MFC6705740.1"/>
    </source>
</evidence>
<keyword evidence="2" id="KW-1185">Reference proteome</keyword>
<dbReference type="EMBL" id="JBHSWH010000001">
    <property type="protein sequence ID" value="MFC6705740.1"/>
    <property type="molecule type" value="Genomic_DNA"/>
</dbReference>
<proteinExistence type="predicted"/>
<comment type="caution">
    <text evidence="1">The sequence shown here is derived from an EMBL/GenBank/DDBJ whole genome shotgun (WGS) entry which is preliminary data.</text>
</comment>
<protein>
    <submittedName>
        <fullName evidence="1">Uncharacterized protein</fullName>
    </submittedName>
</protein>
<evidence type="ECO:0000313" key="2">
    <source>
        <dbReference type="Proteomes" id="UP001596298"/>
    </source>
</evidence>
<accession>A0ABW2AFZ7</accession>
<organism evidence="1 2">
    <name type="scientific">Flexivirga alba</name>
    <dbReference type="NCBI Taxonomy" id="702742"/>
    <lineage>
        <taxon>Bacteria</taxon>
        <taxon>Bacillati</taxon>
        <taxon>Actinomycetota</taxon>
        <taxon>Actinomycetes</taxon>
        <taxon>Micrococcales</taxon>
        <taxon>Dermacoccaceae</taxon>
        <taxon>Flexivirga</taxon>
    </lineage>
</organism>
<name>A0ABW2AFZ7_9MICO</name>